<reference evidence="14" key="2">
    <citation type="submission" date="2020-09" db="EMBL/GenBank/DDBJ databases">
        <authorList>
            <person name="Sun Q."/>
            <person name="Zhou Y."/>
        </authorList>
    </citation>
    <scope>NUCLEOTIDE SEQUENCE</scope>
    <source>
        <strain evidence="14">CGMCC 1.15425</strain>
    </source>
</reference>
<dbReference type="HAMAP" id="MF_00021">
    <property type="entry name" value="ThiI"/>
    <property type="match status" value="1"/>
</dbReference>
<evidence type="ECO:0000256" key="10">
    <source>
        <dbReference type="ARBA" id="ARBA00023284"/>
    </source>
</evidence>
<evidence type="ECO:0000313" key="14">
    <source>
        <dbReference type="EMBL" id="GGG49782.1"/>
    </source>
</evidence>
<dbReference type="Pfam" id="PF02926">
    <property type="entry name" value="THUMP"/>
    <property type="match status" value="1"/>
</dbReference>
<dbReference type="CDD" id="cd01712">
    <property type="entry name" value="PPase_ThiI"/>
    <property type="match status" value="1"/>
</dbReference>
<feature type="binding site" evidence="11">
    <location>
        <position position="289"/>
    </location>
    <ligand>
        <name>ATP</name>
        <dbReference type="ChEBI" id="CHEBI:30616"/>
    </ligand>
</feature>
<dbReference type="PANTHER" id="PTHR43209">
    <property type="entry name" value="TRNA SULFURTRANSFERASE"/>
    <property type="match status" value="1"/>
</dbReference>
<dbReference type="RefSeq" id="WP_068812025.1">
    <property type="nucleotide sequence ID" value="NZ_BMIY01000002.1"/>
</dbReference>
<dbReference type="Gene3D" id="3.40.50.620">
    <property type="entry name" value="HUPs"/>
    <property type="match status" value="1"/>
</dbReference>
<keyword evidence="10 11" id="KW-0676">Redox-active center</keyword>
<dbReference type="GO" id="GO:0004810">
    <property type="term" value="F:CCA tRNA nucleotidyltransferase activity"/>
    <property type="evidence" value="ECO:0007669"/>
    <property type="project" value="InterPro"/>
</dbReference>
<dbReference type="Proteomes" id="UP000627715">
    <property type="component" value="Unassembled WGS sequence"/>
</dbReference>
<keyword evidence="9 11" id="KW-1015">Disulfide bond</keyword>
<accession>A0A917LPU2</accession>
<dbReference type="InterPro" id="IPR020536">
    <property type="entry name" value="ThiI_AANH"/>
</dbReference>
<feature type="binding site" evidence="11">
    <location>
        <begin position="185"/>
        <end position="186"/>
    </location>
    <ligand>
        <name>ATP</name>
        <dbReference type="ChEBI" id="CHEBI:30616"/>
    </ligand>
</feature>
<dbReference type="CDD" id="cd11716">
    <property type="entry name" value="THUMP_ThiI"/>
    <property type="match status" value="1"/>
</dbReference>
<dbReference type="GO" id="GO:0052837">
    <property type="term" value="P:thiazole biosynthetic process"/>
    <property type="evidence" value="ECO:0007669"/>
    <property type="project" value="InterPro"/>
</dbReference>
<evidence type="ECO:0000256" key="7">
    <source>
        <dbReference type="ARBA" id="ARBA00022884"/>
    </source>
</evidence>
<sequence>MLYIIRFFPEMTIKSRPVRQKHVKALRGNLRIMLERLEPTISVTGDWDILEVETASDDKNLLEQVEEILLHTPGISLVMPVTKLPLPEFDDIAAPVLAEYRQSLSGRSFAVRCKRRGKQGYTSSDVERQVGAVLMRESDARSVDLRNPEVTVRLEIRDKDLYVIQRQLKGLGGFPLGTQEGVLSLISGGFDSAVSSYQVMRRGLQTHFLFFNLGGREHELAVKEVALYLWMKFGSSHRVKFVSVPFENVVNNILEHVDNGHMGVILKRMMIRAADRIADEMGVRALVTGESIAQVSSQTLPNLAVIDSISNCLIIRPLVVSDKQDIIDTARAIGTETFSANVPEYCGVISVKPTTHARKHRVEEEEAKIDFSILEAALADKEVQRIDRVVEVIEHRDVEPDSYQEIPQGAVVIDVRHPDEMDRSPLSIDGVEVMPLPFYQLASGFSKLPSEKQYLLYCDRGMMSRLHASHLKDAGHNNVAVYRPE</sequence>
<dbReference type="PROSITE" id="PS50206">
    <property type="entry name" value="RHODANESE_3"/>
    <property type="match status" value="1"/>
</dbReference>
<keyword evidence="3 11" id="KW-0820">tRNA-binding</keyword>
<feature type="binding site" evidence="11">
    <location>
        <position position="298"/>
    </location>
    <ligand>
        <name>ATP</name>
        <dbReference type="ChEBI" id="CHEBI:30616"/>
    </ligand>
</feature>
<dbReference type="InterPro" id="IPR050102">
    <property type="entry name" value="tRNA_sulfurtransferase_ThiI"/>
</dbReference>
<keyword evidence="8 11" id="KW-0784">Thiamine biosynthesis</keyword>
<keyword evidence="4 11" id="KW-0808">Transferase</keyword>
<protein>
    <recommendedName>
        <fullName evidence="11">tRNA sulfurtransferase</fullName>
        <ecNumber evidence="11">2.8.1.4</ecNumber>
    </recommendedName>
    <alternativeName>
        <fullName evidence="11">Sulfur carrier protein ThiS sulfurtransferase</fullName>
    </alternativeName>
    <alternativeName>
        <fullName evidence="11">Thiamine biosynthesis protein ThiI</fullName>
    </alternativeName>
    <alternativeName>
        <fullName evidence="11">tRNA 4-thiouridine synthase</fullName>
    </alternativeName>
</protein>
<dbReference type="InterPro" id="IPR003720">
    <property type="entry name" value="tRNA_STrfase"/>
</dbReference>
<comment type="pathway">
    <text evidence="11">Cofactor biosynthesis; thiamine diphosphate biosynthesis.</text>
</comment>
<dbReference type="GO" id="GO:0002937">
    <property type="term" value="P:tRNA 4-thiouridine biosynthesis"/>
    <property type="evidence" value="ECO:0007669"/>
    <property type="project" value="TreeGrafter"/>
</dbReference>
<dbReference type="NCBIfam" id="TIGR04271">
    <property type="entry name" value="ThiI_C_thiazole"/>
    <property type="match status" value="1"/>
</dbReference>
<keyword evidence="2 11" id="KW-0963">Cytoplasm</keyword>
<evidence type="ECO:0000256" key="4">
    <source>
        <dbReference type="ARBA" id="ARBA00022679"/>
    </source>
</evidence>
<keyword evidence="6 11" id="KW-0067">ATP-binding</keyword>
<dbReference type="GO" id="GO:0009228">
    <property type="term" value="P:thiamine biosynthetic process"/>
    <property type="evidence" value="ECO:0007669"/>
    <property type="project" value="UniProtKB-KW"/>
</dbReference>
<comment type="catalytic activity">
    <reaction evidence="11">
        <text>[ThiI sulfur-carrier protein]-S-sulfanyl-L-cysteine + a uridine in tRNA + 2 reduced [2Fe-2S]-[ferredoxin] + ATP + H(+) = [ThiI sulfur-carrier protein]-L-cysteine + a 4-thiouridine in tRNA + 2 oxidized [2Fe-2S]-[ferredoxin] + AMP + diphosphate</text>
        <dbReference type="Rhea" id="RHEA:24176"/>
        <dbReference type="Rhea" id="RHEA-COMP:10000"/>
        <dbReference type="Rhea" id="RHEA-COMP:10001"/>
        <dbReference type="Rhea" id="RHEA-COMP:13337"/>
        <dbReference type="Rhea" id="RHEA-COMP:13338"/>
        <dbReference type="Rhea" id="RHEA-COMP:13339"/>
        <dbReference type="Rhea" id="RHEA-COMP:13340"/>
        <dbReference type="ChEBI" id="CHEBI:15378"/>
        <dbReference type="ChEBI" id="CHEBI:29950"/>
        <dbReference type="ChEBI" id="CHEBI:30616"/>
        <dbReference type="ChEBI" id="CHEBI:33019"/>
        <dbReference type="ChEBI" id="CHEBI:33737"/>
        <dbReference type="ChEBI" id="CHEBI:33738"/>
        <dbReference type="ChEBI" id="CHEBI:61963"/>
        <dbReference type="ChEBI" id="CHEBI:65315"/>
        <dbReference type="ChEBI" id="CHEBI:136798"/>
        <dbReference type="ChEBI" id="CHEBI:456215"/>
        <dbReference type="EC" id="2.8.1.4"/>
    </reaction>
</comment>
<dbReference type="GO" id="GO:0009229">
    <property type="term" value="P:thiamine diphosphate biosynthetic process"/>
    <property type="evidence" value="ECO:0007669"/>
    <property type="project" value="UniProtKB-UniRule"/>
</dbReference>
<dbReference type="SUPFAM" id="SSF143437">
    <property type="entry name" value="THUMP domain-like"/>
    <property type="match status" value="1"/>
</dbReference>
<dbReference type="SUPFAM" id="SSF52821">
    <property type="entry name" value="Rhodanese/Cell cycle control phosphatase"/>
    <property type="match status" value="1"/>
</dbReference>
<dbReference type="NCBIfam" id="TIGR00342">
    <property type="entry name" value="tRNA uracil 4-sulfurtransferase ThiI"/>
    <property type="match status" value="1"/>
</dbReference>
<feature type="disulfide bond" description="Redox-active" evidence="11">
    <location>
        <begin position="346"/>
        <end position="458"/>
    </location>
</feature>
<feature type="domain" description="Rhodanese" evidence="12">
    <location>
        <begin position="406"/>
        <end position="482"/>
    </location>
</feature>
<dbReference type="Gene3D" id="3.40.250.10">
    <property type="entry name" value="Rhodanese-like domain"/>
    <property type="match status" value="1"/>
</dbReference>
<comment type="catalytic activity">
    <reaction evidence="11">
        <text>[ThiS sulfur-carrier protein]-C-terminal Gly-Gly-AMP + S-sulfanyl-L-cysteinyl-[cysteine desulfurase] + AH2 = [ThiS sulfur-carrier protein]-C-terminal-Gly-aminoethanethioate + L-cysteinyl-[cysteine desulfurase] + A + AMP + 2 H(+)</text>
        <dbReference type="Rhea" id="RHEA:43340"/>
        <dbReference type="Rhea" id="RHEA-COMP:12157"/>
        <dbReference type="Rhea" id="RHEA-COMP:12158"/>
        <dbReference type="Rhea" id="RHEA-COMP:12910"/>
        <dbReference type="Rhea" id="RHEA-COMP:19908"/>
        <dbReference type="ChEBI" id="CHEBI:13193"/>
        <dbReference type="ChEBI" id="CHEBI:15378"/>
        <dbReference type="ChEBI" id="CHEBI:17499"/>
        <dbReference type="ChEBI" id="CHEBI:29950"/>
        <dbReference type="ChEBI" id="CHEBI:61963"/>
        <dbReference type="ChEBI" id="CHEBI:90618"/>
        <dbReference type="ChEBI" id="CHEBI:232372"/>
        <dbReference type="ChEBI" id="CHEBI:456215"/>
    </reaction>
</comment>
<feature type="active site" description="Cysteine persulfide intermediate" evidence="11">
    <location>
        <position position="458"/>
    </location>
</feature>
<evidence type="ECO:0000256" key="5">
    <source>
        <dbReference type="ARBA" id="ARBA00022741"/>
    </source>
</evidence>
<proteinExistence type="inferred from homology"/>
<evidence type="ECO:0000256" key="3">
    <source>
        <dbReference type="ARBA" id="ARBA00022555"/>
    </source>
</evidence>
<dbReference type="EC" id="2.8.1.4" evidence="11"/>
<dbReference type="InterPro" id="IPR049961">
    <property type="entry name" value="ThiI_N"/>
</dbReference>
<dbReference type="InterPro" id="IPR001763">
    <property type="entry name" value="Rhodanese-like_dom"/>
</dbReference>
<dbReference type="GO" id="GO:0000049">
    <property type="term" value="F:tRNA binding"/>
    <property type="evidence" value="ECO:0007669"/>
    <property type="project" value="UniProtKB-UniRule"/>
</dbReference>
<dbReference type="PROSITE" id="PS51165">
    <property type="entry name" value="THUMP"/>
    <property type="match status" value="1"/>
</dbReference>
<evidence type="ECO:0000313" key="15">
    <source>
        <dbReference type="Proteomes" id="UP000627715"/>
    </source>
</evidence>
<keyword evidence="5 11" id="KW-0547">Nucleotide-binding</keyword>
<keyword evidence="7 11" id="KW-0694">RNA-binding</keyword>
<feature type="binding site" evidence="11">
    <location>
        <position position="267"/>
    </location>
    <ligand>
        <name>ATP</name>
        <dbReference type="ChEBI" id="CHEBI:30616"/>
    </ligand>
</feature>
<dbReference type="Pfam" id="PF02568">
    <property type="entry name" value="ThiI"/>
    <property type="match status" value="1"/>
</dbReference>
<dbReference type="SUPFAM" id="SSF52402">
    <property type="entry name" value="Adenine nucleotide alpha hydrolases-like"/>
    <property type="match status" value="1"/>
</dbReference>
<evidence type="ECO:0000256" key="9">
    <source>
        <dbReference type="ARBA" id="ARBA00023157"/>
    </source>
</evidence>
<dbReference type="GO" id="GO:0005829">
    <property type="term" value="C:cytosol"/>
    <property type="evidence" value="ECO:0007669"/>
    <property type="project" value="TreeGrafter"/>
</dbReference>
<dbReference type="Pfam" id="PF00581">
    <property type="entry name" value="Rhodanese"/>
    <property type="match status" value="1"/>
</dbReference>
<comment type="function">
    <text evidence="11">Catalyzes the ATP-dependent transfer of a sulfur to tRNA to produce 4-thiouridine in position 8 of tRNAs, which functions as a near-UV photosensor. Also catalyzes the transfer of sulfur to the sulfur carrier protein ThiS, forming ThiS-thiocarboxylate. This is a step in the synthesis of thiazole, in the thiamine biosynthesis pathway. The sulfur is donated as persulfide by IscS.</text>
</comment>
<evidence type="ECO:0000256" key="6">
    <source>
        <dbReference type="ARBA" id="ARBA00022840"/>
    </source>
</evidence>
<organism evidence="14 15">
    <name type="scientific">Pseudohongiella nitratireducens</name>
    <dbReference type="NCBI Taxonomy" id="1768907"/>
    <lineage>
        <taxon>Bacteria</taxon>
        <taxon>Pseudomonadati</taxon>
        <taxon>Pseudomonadota</taxon>
        <taxon>Gammaproteobacteria</taxon>
        <taxon>Pseudomonadales</taxon>
        <taxon>Pseudohongiellaceae</taxon>
        <taxon>Pseudohongiella</taxon>
    </lineage>
</organism>
<evidence type="ECO:0000256" key="8">
    <source>
        <dbReference type="ARBA" id="ARBA00022977"/>
    </source>
</evidence>
<dbReference type="OrthoDB" id="9773948at2"/>
<evidence type="ECO:0000256" key="1">
    <source>
        <dbReference type="ARBA" id="ARBA00004496"/>
    </source>
</evidence>
<comment type="caution">
    <text evidence="14">The sequence shown here is derived from an EMBL/GenBank/DDBJ whole genome shotgun (WGS) entry which is preliminary data.</text>
</comment>
<dbReference type="InterPro" id="IPR036873">
    <property type="entry name" value="Rhodanese-like_dom_sf"/>
</dbReference>
<gene>
    <name evidence="11 14" type="primary">thiI</name>
    <name evidence="14" type="ORF">GCM10011403_03640</name>
</gene>
<dbReference type="Gene3D" id="3.30.2130.30">
    <property type="match status" value="1"/>
</dbReference>
<comment type="similarity">
    <text evidence="11">Belongs to the ThiI family.</text>
</comment>
<dbReference type="GO" id="GO:0140741">
    <property type="term" value="F:tRNA-uracil-4 sulfurtransferase activity"/>
    <property type="evidence" value="ECO:0007669"/>
    <property type="project" value="UniProtKB-EC"/>
</dbReference>
<dbReference type="AlphaFoldDB" id="A0A917LPU2"/>
<dbReference type="CDD" id="cd00158">
    <property type="entry name" value="RHOD"/>
    <property type="match status" value="1"/>
</dbReference>
<evidence type="ECO:0000256" key="11">
    <source>
        <dbReference type="HAMAP-Rule" id="MF_00021"/>
    </source>
</evidence>
<comment type="subcellular location">
    <subcellularLocation>
        <location evidence="1 11">Cytoplasm</location>
    </subcellularLocation>
</comment>
<reference evidence="14" key="1">
    <citation type="journal article" date="2014" name="Int. J. Syst. Evol. Microbiol.">
        <title>Complete genome sequence of Corynebacterium casei LMG S-19264T (=DSM 44701T), isolated from a smear-ripened cheese.</title>
        <authorList>
            <consortium name="US DOE Joint Genome Institute (JGI-PGF)"/>
            <person name="Walter F."/>
            <person name="Albersmeier A."/>
            <person name="Kalinowski J."/>
            <person name="Ruckert C."/>
        </authorList>
    </citation>
    <scope>NUCLEOTIDE SEQUENCE</scope>
    <source>
        <strain evidence="14">CGMCC 1.15425</strain>
    </source>
</reference>
<dbReference type="InterPro" id="IPR014729">
    <property type="entry name" value="Rossmann-like_a/b/a_fold"/>
</dbReference>
<dbReference type="InterPro" id="IPR049962">
    <property type="entry name" value="THUMP_ThiI"/>
</dbReference>
<dbReference type="InterPro" id="IPR004114">
    <property type="entry name" value="THUMP_dom"/>
</dbReference>
<evidence type="ECO:0000256" key="2">
    <source>
        <dbReference type="ARBA" id="ARBA00022490"/>
    </source>
</evidence>
<dbReference type="PANTHER" id="PTHR43209:SF1">
    <property type="entry name" value="TRNA SULFURTRANSFERASE"/>
    <property type="match status" value="1"/>
</dbReference>
<dbReference type="InterPro" id="IPR026340">
    <property type="entry name" value="THII_Thiazole_biosynth_dom"/>
</dbReference>
<evidence type="ECO:0000259" key="13">
    <source>
        <dbReference type="PROSITE" id="PS51165"/>
    </source>
</evidence>
<dbReference type="GO" id="GO:0005524">
    <property type="term" value="F:ATP binding"/>
    <property type="evidence" value="ECO:0007669"/>
    <property type="project" value="UniProtKB-UniRule"/>
</dbReference>
<keyword evidence="15" id="KW-1185">Reference proteome</keyword>
<name>A0A917LPU2_9GAMM</name>
<evidence type="ECO:0000259" key="12">
    <source>
        <dbReference type="PROSITE" id="PS50206"/>
    </source>
</evidence>
<dbReference type="SMART" id="SM00981">
    <property type="entry name" value="THUMP"/>
    <property type="match status" value="1"/>
</dbReference>
<dbReference type="EMBL" id="BMIY01000002">
    <property type="protein sequence ID" value="GGG49782.1"/>
    <property type="molecule type" value="Genomic_DNA"/>
</dbReference>
<comment type="caution">
    <text evidence="11">Lacks conserved residue(s) required for the propagation of feature annotation.</text>
</comment>
<feature type="domain" description="THUMP" evidence="13">
    <location>
        <begin position="63"/>
        <end position="167"/>
    </location>
</feature>